<protein>
    <recommendedName>
        <fullName evidence="1">NADP-dependent oxidoreductase domain-containing protein</fullName>
    </recommendedName>
</protein>
<reference evidence="2" key="2">
    <citation type="submission" date="2021-02" db="EMBL/GenBank/DDBJ databases">
        <authorList>
            <person name="Kimball J.A."/>
            <person name="Haas M.W."/>
            <person name="Macchietto M."/>
            <person name="Kono T."/>
            <person name="Duquette J."/>
            <person name="Shao M."/>
        </authorList>
    </citation>
    <scope>NUCLEOTIDE SEQUENCE</scope>
    <source>
        <tissue evidence="2">Fresh leaf tissue</tissue>
    </source>
</reference>
<dbReference type="PANTHER" id="PTHR11732">
    <property type="entry name" value="ALDO/KETO REDUCTASE"/>
    <property type="match status" value="1"/>
</dbReference>
<dbReference type="Pfam" id="PF00248">
    <property type="entry name" value="Aldo_ket_red"/>
    <property type="match status" value="1"/>
</dbReference>
<name>A0A8J5SB42_ZIZPA</name>
<dbReference type="InterPro" id="IPR020471">
    <property type="entry name" value="AKR"/>
</dbReference>
<feature type="domain" description="NADP-dependent oxidoreductase" evidence="1">
    <location>
        <begin position="54"/>
        <end position="158"/>
    </location>
</feature>
<reference evidence="2" key="1">
    <citation type="journal article" date="2021" name="bioRxiv">
        <title>Whole Genome Assembly and Annotation of Northern Wild Rice, Zizania palustris L., Supports a Whole Genome Duplication in the Zizania Genus.</title>
        <authorList>
            <person name="Haas M."/>
            <person name="Kono T."/>
            <person name="Macchietto M."/>
            <person name="Millas R."/>
            <person name="McGilp L."/>
            <person name="Shao M."/>
            <person name="Duquette J."/>
            <person name="Hirsch C.N."/>
            <person name="Kimball J."/>
        </authorList>
    </citation>
    <scope>NUCLEOTIDE SEQUENCE</scope>
    <source>
        <tissue evidence="2">Fresh leaf tissue</tissue>
    </source>
</reference>
<keyword evidence="3" id="KW-1185">Reference proteome</keyword>
<accession>A0A8J5SB42</accession>
<comment type="caution">
    <text evidence="2">The sequence shown here is derived from an EMBL/GenBank/DDBJ whole genome shotgun (WGS) entry which is preliminary data.</text>
</comment>
<evidence type="ECO:0000313" key="2">
    <source>
        <dbReference type="EMBL" id="KAG8064707.1"/>
    </source>
</evidence>
<dbReference type="AlphaFoldDB" id="A0A8J5SB42"/>
<dbReference type="GO" id="GO:0016491">
    <property type="term" value="F:oxidoreductase activity"/>
    <property type="evidence" value="ECO:0007669"/>
    <property type="project" value="InterPro"/>
</dbReference>
<organism evidence="2 3">
    <name type="scientific">Zizania palustris</name>
    <name type="common">Northern wild rice</name>
    <dbReference type="NCBI Taxonomy" id="103762"/>
    <lineage>
        <taxon>Eukaryota</taxon>
        <taxon>Viridiplantae</taxon>
        <taxon>Streptophyta</taxon>
        <taxon>Embryophyta</taxon>
        <taxon>Tracheophyta</taxon>
        <taxon>Spermatophyta</taxon>
        <taxon>Magnoliopsida</taxon>
        <taxon>Liliopsida</taxon>
        <taxon>Poales</taxon>
        <taxon>Poaceae</taxon>
        <taxon>BOP clade</taxon>
        <taxon>Oryzoideae</taxon>
        <taxon>Oryzeae</taxon>
        <taxon>Zizaniinae</taxon>
        <taxon>Zizania</taxon>
    </lineage>
</organism>
<evidence type="ECO:0000259" key="1">
    <source>
        <dbReference type="Pfam" id="PF00248"/>
    </source>
</evidence>
<dbReference type="OrthoDB" id="416253at2759"/>
<sequence length="192" mass="21073">MSSSVIPWSSAAAARLPGPLRATRKQSMASPGSSRRSFSIPEFPAGGRAVPAVGLGTALVQFVAEDVRAAVLAALELGYRHLDTGSLYGSEQIVGEAMAEAARRGIIASREEVFVTTKVWCTQCHPDLILPSLRESLQNLQMEYVDLYLIHWPMSVKPTKPHFPIKREDIMPMDVEVYGKQWRNAIGLALQK</sequence>
<proteinExistence type="predicted"/>
<dbReference type="InterPro" id="IPR023210">
    <property type="entry name" value="NADP_OxRdtase_dom"/>
</dbReference>
<dbReference type="EMBL" id="JAAALK010000285">
    <property type="protein sequence ID" value="KAG8064707.1"/>
    <property type="molecule type" value="Genomic_DNA"/>
</dbReference>
<evidence type="ECO:0000313" key="3">
    <source>
        <dbReference type="Proteomes" id="UP000729402"/>
    </source>
</evidence>
<gene>
    <name evidence="2" type="ORF">GUJ93_ZPchr0004g38361</name>
</gene>
<dbReference type="Proteomes" id="UP000729402">
    <property type="component" value="Unassembled WGS sequence"/>
</dbReference>